<dbReference type="InterPro" id="IPR050508">
    <property type="entry name" value="Methyltransf_Superfamily"/>
</dbReference>
<dbReference type="Gene3D" id="3.40.50.150">
    <property type="entry name" value="Vaccinia Virus protein VP39"/>
    <property type="match status" value="1"/>
</dbReference>
<organism evidence="2 3">
    <name type="scientific">Zoarces viviparus</name>
    <name type="common">Viviparous eelpout</name>
    <name type="synonym">Blennius viviparus</name>
    <dbReference type="NCBI Taxonomy" id="48416"/>
    <lineage>
        <taxon>Eukaryota</taxon>
        <taxon>Metazoa</taxon>
        <taxon>Chordata</taxon>
        <taxon>Craniata</taxon>
        <taxon>Vertebrata</taxon>
        <taxon>Euteleostomi</taxon>
        <taxon>Actinopterygii</taxon>
        <taxon>Neopterygii</taxon>
        <taxon>Teleostei</taxon>
        <taxon>Neoteleostei</taxon>
        <taxon>Acanthomorphata</taxon>
        <taxon>Eupercaria</taxon>
        <taxon>Perciformes</taxon>
        <taxon>Cottioidei</taxon>
        <taxon>Zoarcales</taxon>
        <taxon>Zoarcidae</taxon>
        <taxon>Zoarcinae</taxon>
        <taxon>Zoarces</taxon>
    </lineage>
</organism>
<evidence type="ECO:0000259" key="1">
    <source>
        <dbReference type="Pfam" id="PF13649"/>
    </source>
</evidence>
<sequence length="228" mass="25578">MSSSQRSMESVKEVVSALRGKTSFGEKMKFYDTWAQNYEQDLVVLGYNMPSLAAKSVSSCFRGDREAAVVLDVACGTGLVAEKMKQDGFRHFVGVDGNKAMLEEARRKELYQDLKHCFLGDEPLPVPEGSCDVVVVCGALSMDNVGVQVLRRLWVACRPGGLVCMTCRHSPETHDYRASLEEELRTMEDQGLWTRETVTQVERWFRAQETRGEEGGDQGGSVYLYRKL</sequence>
<evidence type="ECO:0000313" key="2">
    <source>
        <dbReference type="EMBL" id="KAK9538293.1"/>
    </source>
</evidence>
<keyword evidence="3" id="KW-1185">Reference proteome</keyword>
<comment type="caution">
    <text evidence="2">The sequence shown here is derived from an EMBL/GenBank/DDBJ whole genome shotgun (WGS) entry which is preliminary data.</text>
</comment>
<dbReference type="Pfam" id="PF13649">
    <property type="entry name" value="Methyltransf_25"/>
    <property type="match status" value="1"/>
</dbReference>
<accession>A0AAW1FVV7</accession>
<dbReference type="SUPFAM" id="SSF53335">
    <property type="entry name" value="S-adenosyl-L-methionine-dependent methyltransferases"/>
    <property type="match status" value="1"/>
</dbReference>
<name>A0AAW1FVV7_ZOAVI</name>
<dbReference type="AlphaFoldDB" id="A0AAW1FVV7"/>
<dbReference type="InterPro" id="IPR041698">
    <property type="entry name" value="Methyltransf_25"/>
</dbReference>
<dbReference type="EMBL" id="JBCEZU010000023">
    <property type="protein sequence ID" value="KAK9538293.1"/>
    <property type="molecule type" value="Genomic_DNA"/>
</dbReference>
<proteinExistence type="predicted"/>
<evidence type="ECO:0000313" key="3">
    <source>
        <dbReference type="Proteomes" id="UP001488805"/>
    </source>
</evidence>
<dbReference type="PANTHER" id="PTHR42912">
    <property type="entry name" value="METHYLTRANSFERASE"/>
    <property type="match status" value="1"/>
</dbReference>
<dbReference type="InterPro" id="IPR029063">
    <property type="entry name" value="SAM-dependent_MTases_sf"/>
</dbReference>
<dbReference type="GO" id="GO:0008168">
    <property type="term" value="F:methyltransferase activity"/>
    <property type="evidence" value="ECO:0007669"/>
    <property type="project" value="TreeGrafter"/>
</dbReference>
<dbReference type="CDD" id="cd02440">
    <property type="entry name" value="AdoMet_MTases"/>
    <property type="match status" value="1"/>
</dbReference>
<feature type="domain" description="Methyltransferase" evidence="1">
    <location>
        <begin position="70"/>
        <end position="161"/>
    </location>
</feature>
<gene>
    <name evidence="2" type="ORF">VZT92_003477</name>
</gene>
<dbReference type="Proteomes" id="UP001488805">
    <property type="component" value="Unassembled WGS sequence"/>
</dbReference>
<protein>
    <recommendedName>
        <fullName evidence="1">Methyltransferase domain-containing protein</fullName>
    </recommendedName>
</protein>
<reference evidence="2 3" key="1">
    <citation type="journal article" date="2024" name="Genome Biol. Evol.">
        <title>Chromosome-level genome assembly of the viviparous eelpout Zoarces viviparus.</title>
        <authorList>
            <person name="Fuhrmann N."/>
            <person name="Brasseur M.V."/>
            <person name="Bakowski C.E."/>
            <person name="Podsiadlowski L."/>
            <person name="Prost S."/>
            <person name="Krehenwinkel H."/>
            <person name="Mayer C."/>
        </authorList>
    </citation>
    <scope>NUCLEOTIDE SEQUENCE [LARGE SCALE GENOMIC DNA]</scope>
    <source>
        <strain evidence="2">NO-MEL_2022_Ind0_liver</strain>
    </source>
</reference>